<sequence length="68" mass="7574">MKRNMGNIDRIIRIFLSAVFAYLYFAGVVSGMFGLILVILGSVFLLTSIIGFCPLYTVFGFNSCPEKK</sequence>
<organism evidence="3 4">
    <name type="scientific">Niastella caeni</name>
    <dbReference type="NCBI Taxonomy" id="2569763"/>
    <lineage>
        <taxon>Bacteria</taxon>
        <taxon>Pseudomonadati</taxon>
        <taxon>Bacteroidota</taxon>
        <taxon>Chitinophagia</taxon>
        <taxon>Chitinophagales</taxon>
        <taxon>Chitinophagaceae</taxon>
        <taxon>Niastella</taxon>
    </lineage>
</organism>
<evidence type="ECO:0000313" key="4">
    <source>
        <dbReference type="Proteomes" id="UP000306918"/>
    </source>
</evidence>
<accession>A0A4S8HVD8</accession>
<dbReference type="OrthoDB" id="9804804at2"/>
<gene>
    <name evidence="3" type="ORF">FAM09_13885</name>
</gene>
<proteinExistence type="predicted"/>
<keyword evidence="1" id="KW-0812">Transmembrane</keyword>
<feature type="transmembrane region" description="Helical" evidence="1">
    <location>
        <begin position="12"/>
        <end position="29"/>
    </location>
</feature>
<evidence type="ECO:0000313" key="3">
    <source>
        <dbReference type="EMBL" id="THU39587.1"/>
    </source>
</evidence>
<keyword evidence="1" id="KW-1133">Transmembrane helix</keyword>
<dbReference type="EMBL" id="STFF01000003">
    <property type="protein sequence ID" value="THU39587.1"/>
    <property type="molecule type" value="Genomic_DNA"/>
</dbReference>
<dbReference type="Pfam" id="PF11127">
    <property type="entry name" value="YgaP-like_TM"/>
    <property type="match status" value="1"/>
</dbReference>
<comment type="caution">
    <text evidence="3">The sequence shown here is derived from an EMBL/GenBank/DDBJ whole genome shotgun (WGS) entry which is preliminary data.</text>
</comment>
<name>A0A4S8HVD8_9BACT</name>
<evidence type="ECO:0000259" key="2">
    <source>
        <dbReference type="Pfam" id="PF11127"/>
    </source>
</evidence>
<dbReference type="InterPro" id="IPR021309">
    <property type="entry name" value="YgaP-like_TM"/>
</dbReference>
<feature type="domain" description="Inner membrane protein YgaP-like transmembrane" evidence="2">
    <location>
        <begin position="1"/>
        <end position="67"/>
    </location>
</feature>
<protein>
    <submittedName>
        <fullName evidence="3">DUF2892 domain-containing protein</fullName>
    </submittedName>
</protein>
<reference evidence="3 4" key="1">
    <citation type="submission" date="2019-04" db="EMBL/GenBank/DDBJ databases">
        <title>Niastella caeni sp. nov., isolated from activated sludge.</title>
        <authorList>
            <person name="Sheng M."/>
        </authorList>
    </citation>
    <scope>NUCLEOTIDE SEQUENCE [LARGE SCALE GENOMIC DNA]</scope>
    <source>
        <strain evidence="3 4">HX-2-15</strain>
    </source>
</reference>
<feature type="transmembrane region" description="Helical" evidence="1">
    <location>
        <begin position="35"/>
        <end position="59"/>
    </location>
</feature>
<dbReference type="AlphaFoldDB" id="A0A4S8HVD8"/>
<dbReference type="Proteomes" id="UP000306918">
    <property type="component" value="Unassembled WGS sequence"/>
</dbReference>
<evidence type="ECO:0000256" key="1">
    <source>
        <dbReference type="SAM" id="Phobius"/>
    </source>
</evidence>
<keyword evidence="1" id="KW-0472">Membrane</keyword>
<dbReference type="RefSeq" id="WP_136577719.1">
    <property type="nucleotide sequence ID" value="NZ_STFF01000003.1"/>
</dbReference>
<keyword evidence="4" id="KW-1185">Reference proteome</keyword>